<organism evidence="1 2">
    <name type="scientific">Vibrio ruber (strain DSM 16370 / JCM 11486 / BCRC 17186 / CECT 7878 / LMG 23124 / VR1)</name>
    <dbReference type="NCBI Taxonomy" id="1123498"/>
    <lineage>
        <taxon>Bacteria</taxon>
        <taxon>Pseudomonadati</taxon>
        <taxon>Pseudomonadota</taxon>
        <taxon>Gammaproteobacteria</taxon>
        <taxon>Vibrionales</taxon>
        <taxon>Vibrionaceae</taxon>
        <taxon>Vibrio</taxon>
    </lineage>
</organism>
<dbReference type="InterPro" id="IPR021710">
    <property type="entry name" value="DUF3293"/>
</dbReference>
<gene>
    <name evidence="1" type="ORF">VR7878_01484</name>
</gene>
<accession>A0A1R4LH75</accession>
<evidence type="ECO:0000313" key="1">
    <source>
        <dbReference type="EMBL" id="SJN55865.1"/>
    </source>
</evidence>
<reference evidence="2" key="1">
    <citation type="submission" date="2017-02" db="EMBL/GenBank/DDBJ databases">
        <authorList>
            <person name="Rodrigo-Torres L."/>
            <person name="Arahal R.D."/>
            <person name="Lucena T."/>
        </authorList>
    </citation>
    <scope>NUCLEOTIDE SEQUENCE [LARGE SCALE GENOMIC DNA]</scope>
    <source>
        <strain evidence="2">CECT 7878</strain>
    </source>
</reference>
<name>A0A1R4LH75_VIBR1</name>
<dbReference type="AlphaFoldDB" id="A0A1R4LH75"/>
<dbReference type="Proteomes" id="UP000188276">
    <property type="component" value="Unassembled WGS sequence"/>
</dbReference>
<keyword evidence="2" id="KW-1185">Reference proteome</keyword>
<dbReference type="RefSeq" id="WP_077334908.1">
    <property type="nucleotide sequence ID" value="NZ_FULE01000018.1"/>
</dbReference>
<protein>
    <recommendedName>
        <fullName evidence="3">DUF3293 domain-containing protein</fullName>
    </recommendedName>
</protein>
<proteinExistence type="predicted"/>
<sequence>MEKYQIDSRLWQAYASTYFLFSQPFPVTEFAVITAWNPRSSKLSYQRNRAYNEQLCQRFNSARWTTVFAGDADFEWVEESFAVAICLELALNLGRKFEQNAIFYVQNETVFLHSCIDSRCDELGALSERIYVSG</sequence>
<dbReference type="STRING" id="1123498.VR7878_01484"/>
<evidence type="ECO:0008006" key="3">
    <source>
        <dbReference type="Google" id="ProtNLM"/>
    </source>
</evidence>
<dbReference type="EMBL" id="FULE01000018">
    <property type="protein sequence ID" value="SJN55865.1"/>
    <property type="molecule type" value="Genomic_DNA"/>
</dbReference>
<dbReference type="OrthoDB" id="5604578at2"/>
<evidence type="ECO:0000313" key="2">
    <source>
        <dbReference type="Proteomes" id="UP000188276"/>
    </source>
</evidence>
<dbReference type="Pfam" id="PF11697">
    <property type="entry name" value="DUF3293"/>
    <property type="match status" value="1"/>
</dbReference>